<comment type="caution">
    <text evidence="2">The sequence shown here is derived from an EMBL/GenBank/DDBJ whole genome shotgun (WGS) entry which is preliminary data.</text>
</comment>
<accession>A0ABN9RNA2</accession>
<sequence length="172" mass="18641">EVLDFCLKVSAYQQDFFTKIPNRLDAGLTFLAAGAIIFEIAASGSHDSAAEIFLGTPVTQWIRGAAVMQVLRVHKLTHAVHAWAGLKRMTTSSSLELAGRIQAITQLTALANAHVESQDEVLKYFGNGGAVTTAPLARSPRGSPLPDRRRRRPPPTPPPRLGTLDLLLLLRP</sequence>
<organism evidence="2 3">
    <name type="scientific">Prorocentrum cordatum</name>
    <dbReference type="NCBI Taxonomy" id="2364126"/>
    <lineage>
        <taxon>Eukaryota</taxon>
        <taxon>Sar</taxon>
        <taxon>Alveolata</taxon>
        <taxon>Dinophyceae</taxon>
        <taxon>Prorocentrales</taxon>
        <taxon>Prorocentraceae</taxon>
        <taxon>Prorocentrum</taxon>
    </lineage>
</organism>
<feature type="region of interest" description="Disordered" evidence="1">
    <location>
        <begin position="133"/>
        <end position="164"/>
    </location>
</feature>
<dbReference type="EMBL" id="CAUYUJ010007417">
    <property type="protein sequence ID" value="CAK0820659.1"/>
    <property type="molecule type" value="Genomic_DNA"/>
</dbReference>
<proteinExistence type="predicted"/>
<evidence type="ECO:0000313" key="3">
    <source>
        <dbReference type="Proteomes" id="UP001189429"/>
    </source>
</evidence>
<name>A0ABN9RNA2_9DINO</name>
<protein>
    <submittedName>
        <fullName evidence="2">Uncharacterized protein</fullName>
    </submittedName>
</protein>
<evidence type="ECO:0000313" key="2">
    <source>
        <dbReference type="EMBL" id="CAK0820659.1"/>
    </source>
</evidence>
<feature type="non-terminal residue" evidence="2">
    <location>
        <position position="1"/>
    </location>
</feature>
<dbReference type="Proteomes" id="UP001189429">
    <property type="component" value="Unassembled WGS sequence"/>
</dbReference>
<reference evidence="2" key="1">
    <citation type="submission" date="2023-10" db="EMBL/GenBank/DDBJ databases">
        <authorList>
            <person name="Chen Y."/>
            <person name="Shah S."/>
            <person name="Dougan E. K."/>
            <person name="Thang M."/>
            <person name="Chan C."/>
        </authorList>
    </citation>
    <scope>NUCLEOTIDE SEQUENCE [LARGE SCALE GENOMIC DNA]</scope>
</reference>
<evidence type="ECO:0000256" key="1">
    <source>
        <dbReference type="SAM" id="MobiDB-lite"/>
    </source>
</evidence>
<gene>
    <name evidence="2" type="ORF">PCOR1329_LOCUS22251</name>
</gene>
<feature type="non-terminal residue" evidence="2">
    <location>
        <position position="172"/>
    </location>
</feature>
<keyword evidence="3" id="KW-1185">Reference proteome</keyword>